<feature type="domain" description="DDE Tnp4" evidence="8">
    <location>
        <begin position="201"/>
        <end position="281"/>
    </location>
</feature>
<dbReference type="AlphaFoldDB" id="A0A835GNX2"/>
<evidence type="ECO:0000259" key="8">
    <source>
        <dbReference type="Pfam" id="PF13359"/>
    </source>
</evidence>
<comment type="subcellular location">
    <subcellularLocation>
        <location evidence="2">Nucleus</location>
    </subcellularLocation>
</comment>
<evidence type="ECO:0000256" key="5">
    <source>
        <dbReference type="ARBA" id="ARBA00022723"/>
    </source>
</evidence>
<evidence type="ECO:0000256" key="3">
    <source>
        <dbReference type="ARBA" id="ARBA00006958"/>
    </source>
</evidence>
<evidence type="ECO:0000313" key="10">
    <source>
        <dbReference type="Proteomes" id="UP000648187"/>
    </source>
</evidence>
<dbReference type="Pfam" id="PF13359">
    <property type="entry name" value="DDE_Tnp_4"/>
    <property type="match status" value="1"/>
</dbReference>
<keyword evidence="7" id="KW-0539">Nucleus</keyword>
<dbReference type="Proteomes" id="UP000648187">
    <property type="component" value="Unassembled WGS sequence"/>
</dbReference>
<gene>
    <name evidence="9" type="ORF">HW555_002100</name>
</gene>
<evidence type="ECO:0000256" key="7">
    <source>
        <dbReference type="ARBA" id="ARBA00023242"/>
    </source>
</evidence>
<keyword evidence="4" id="KW-0540">Nuclease</keyword>
<protein>
    <recommendedName>
        <fullName evidence="8">DDE Tnp4 domain-containing protein</fullName>
    </recommendedName>
</protein>
<evidence type="ECO:0000256" key="1">
    <source>
        <dbReference type="ARBA" id="ARBA00001968"/>
    </source>
</evidence>
<organism evidence="9 10">
    <name type="scientific">Spodoptera exigua</name>
    <name type="common">Beet armyworm</name>
    <name type="synonym">Noctua fulgens</name>
    <dbReference type="NCBI Taxonomy" id="7107"/>
    <lineage>
        <taxon>Eukaryota</taxon>
        <taxon>Metazoa</taxon>
        <taxon>Ecdysozoa</taxon>
        <taxon>Arthropoda</taxon>
        <taxon>Hexapoda</taxon>
        <taxon>Insecta</taxon>
        <taxon>Pterygota</taxon>
        <taxon>Neoptera</taxon>
        <taxon>Endopterygota</taxon>
        <taxon>Lepidoptera</taxon>
        <taxon>Glossata</taxon>
        <taxon>Ditrysia</taxon>
        <taxon>Noctuoidea</taxon>
        <taxon>Noctuidae</taxon>
        <taxon>Amphipyrinae</taxon>
        <taxon>Spodoptera</taxon>
    </lineage>
</organism>
<evidence type="ECO:0000256" key="2">
    <source>
        <dbReference type="ARBA" id="ARBA00004123"/>
    </source>
</evidence>
<reference evidence="9" key="1">
    <citation type="submission" date="2020-08" db="EMBL/GenBank/DDBJ databases">
        <title>Spodoptera exigua strain:BAW_Kor-Di-RS1 Genome sequencing and assembly.</title>
        <authorList>
            <person name="Kim J."/>
            <person name="Nam H.Y."/>
            <person name="Kwon M."/>
            <person name="Choi J.H."/>
            <person name="Cho S.R."/>
            <person name="Kim G.-H."/>
        </authorList>
    </citation>
    <scope>NUCLEOTIDE SEQUENCE</scope>
    <source>
        <strain evidence="9">BAW_Kor-Di-RS1</strain>
        <tissue evidence="9">Whole-body</tissue>
    </source>
</reference>
<dbReference type="GO" id="GO:0016787">
    <property type="term" value="F:hydrolase activity"/>
    <property type="evidence" value="ECO:0007669"/>
    <property type="project" value="UniProtKB-KW"/>
</dbReference>
<name>A0A835GNX2_SPOEX</name>
<comment type="similarity">
    <text evidence="3">Belongs to the HARBI1 family.</text>
</comment>
<evidence type="ECO:0000313" key="9">
    <source>
        <dbReference type="EMBL" id="KAF9422079.1"/>
    </source>
</evidence>
<dbReference type="GO" id="GO:0046872">
    <property type="term" value="F:metal ion binding"/>
    <property type="evidence" value="ECO:0007669"/>
    <property type="project" value="UniProtKB-KW"/>
</dbReference>
<keyword evidence="5" id="KW-0479">Metal-binding</keyword>
<proteinExistence type="inferred from homology"/>
<dbReference type="GO" id="GO:0005634">
    <property type="term" value="C:nucleus"/>
    <property type="evidence" value="ECO:0007669"/>
    <property type="project" value="UniProtKB-SubCell"/>
</dbReference>
<comment type="caution">
    <text evidence="9">The sequence shown here is derived from an EMBL/GenBank/DDBJ whole genome shotgun (WGS) entry which is preliminary data.</text>
</comment>
<dbReference type="InterPro" id="IPR045249">
    <property type="entry name" value="HARBI1-like"/>
</dbReference>
<evidence type="ECO:0000256" key="6">
    <source>
        <dbReference type="ARBA" id="ARBA00022801"/>
    </source>
</evidence>
<evidence type="ECO:0000256" key="4">
    <source>
        <dbReference type="ARBA" id="ARBA00022722"/>
    </source>
</evidence>
<keyword evidence="10" id="KW-1185">Reference proteome</keyword>
<sequence>MHLNYYRGATTIAKTIRLIVKYFLSIFRGQCTQRRFFGSGSSVSSCSCSGVLTKRDIVLESSRVSFEMYSQEDALLLTSTMLLVLLLRRRKRRRLWMRPFFKAKDRLSYPNDIINGGFLDAFRMSNSDIENLLNMVAPLIAKLDTNYRQSISPKNRLLITLRFLASGDSYQSLVLTFKVSQQSISSIIPEVCNALICTLRDYIQVRDNAFPISENLMKPFLELGRKGSKVRIFNYRLSRARRMVESTFGILSAVFRCLRRPFHLQPKNVENVVLATTYLHNYLKRNCESYRSLELLYSKHINQDEDSELIQPLEIQSSIQFYSSPTPAELVREEFAEYFCSKDGMIKWQYKYC</sequence>
<dbReference type="PANTHER" id="PTHR22930:SF269">
    <property type="entry name" value="NUCLEASE HARBI1-LIKE PROTEIN"/>
    <property type="match status" value="1"/>
</dbReference>
<dbReference type="PANTHER" id="PTHR22930">
    <property type="match status" value="1"/>
</dbReference>
<dbReference type="GO" id="GO:0004518">
    <property type="term" value="F:nuclease activity"/>
    <property type="evidence" value="ECO:0007669"/>
    <property type="project" value="UniProtKB-KW"/>
</dbReference>
<comment type="cofactor">
    <cofactor evidence="1">
        <name>a divalent metal cation</name>
        <dbReference type="ChEBI" id="CHEBI:60240"/>
    </cofactor>
</comment>
<dbReference type="EMBL" id="JACKWZ010000019">
    <property type="protein sequence ID" value="KAF9422079.1"/>
    <property type="molecule type" value="Genomic_DNA"/>
</dbReference>
<accession>A0A835GNX2</accession>
<dbReference type="InterPro" id="IPR027806">
    <property type="entry name" value="HARBI1_dom"/>
</dbReference>
<keyword evidence="6" id="KW-0378">Hydrolase</keyword>